<comment type="caution">
    <text evidence="3">The sequence shown here is derived from an EMBL/GenBank/DDBJ whole genome shotgun (WGS) entry which is preliminary data.</text>
</comment>
<dbReference type="Proteomes" id="UP000639516">
    <property type="component" value="Unassembled WGS sequence"/>
</dbReference>
<keyword evidence="1" id="KW-0732">Signal</keyword>
<sequence length="265" mass="27753">MWTRREAVAGTITALATACSTQSTPQAQTLSATGALAPTGKLRVALIASNPVLVTRRPDKSLGGVSVAIGNALAAHLGVPVELKPYDNPVLYNESLAFDEWDIGLAARDPSRAEYLAFSNAFMEVDNGYVARPGAAPTTAEEVDRTGVRIAVAQGSAPNAVLKRLIKNAEIVPVPGGFEPAREALATGTADVYGENLHLAYRIADALPGARVLPGHFNVVQMAIGVRKRAAAALPTVDEFVNKIRSDGTVQKAIVEAGLRGVRVP</sequence>
<dbReference type="SUPFAM" id="SSF53850">
    <property type="entry name" value="Periplasmic binding protein-like II"/>
    <property type="match status" value="1"/>
</dbReference>
<feature type="domain" description="Solute-binding protein family 3/N-terminal" evidence="2">
    <location>
        <begin position="41"/>
        <end position="258"/>
    </location>
</feature>
<evidence type="ECO:0000259" key="2">
    <source>
        <dbReference type="SMART" id="SM00062"/>
    </source>
</evidence>
<dbReference type="PANTHER" id="PTHR35936">
    <property type="entry name" value="MEMBRANE-BOUND LYTIC MUREIN TRANSGLYCOSYLASE F"/>
    <property type="match status" value="1"/>
</dbReference>
<reference evidence="3 4" key="1">
    <citation type="journal article" date="2020" name="Arch. Microbiol.">
        <title>Bradyrhizobium campsiandrae sp. nov., a nitrogen-fixing bacterial strain isolated from a native leguminous tree from the Amazon adapted to flooded conditions.</title>
        <authorList>
            <person name="Cabral Michel D."/>
            <person name="Martins da Costa E."/>
            <person name="Azarias Guimaraes A."/>
            <person name="Soares de Carvalho T."/>
            <person name="Santos de Castro Caputo P."/>
            <person name="Willems A."/>
            <person name="de Souza Moreira F.M."/>
        </authorList>
    </citation>
    <scope>NUCLEOTIDE SEQUENCE [LARGE SCALE GENOMIC DNA]</scope>
    <source>
        <strain evidence="4">INPA 384B</strain>
    </source>
</reference>
<evidence type="ECO:0000313" key="3">
    <source>
        <dbReference type="EMBL" id="MBC9983789.1"/>
    </source>
</evidence>
<dbReference type="PANTHER" id="PTHR35936:SF17">
    <property type="entry name" value="ARGININE-BINDING EXTRACELLULAR PROTEIN ARTP"/>
    <property type="match status" value="1"/>
</dbReference>
<dbReference type="SMART" id="SM00062">
    <property type="entry name" value="PBPb"/>
    <property type="match status" value="1"/>
</dbReference>
<proteinExistence type="predicted"/>
<dbReference type="EMBL" id="JAATTO010000081">
    <property type="protein sequence ID" value="MBC9983789.1"/>
    <property type="molecule type" value="Genomic_DNA"/>
</dbReference>
<name>A0ABR7UK12_9BRAD</name>
<dbReference type="Pfam" id="PF00497">
    <property type="entry name" value="SBP_bac_3"/>
    <property type="match status" value="1"/>
</dbReference>
<accession>A0ABR7UK12</accession>
<protein>
    <submittedName>
        <fullName evidence="3">Transporter substrate-binding domain-containing protein</fullName>
    </submittedName>
</protein>
<gene>
    <name evidence="3" type="ORF">HA482_37000</name>
</gene>
<dbReference type="PROSITE" id="PS51257">
    <property type="entry name" value="PROKAR_LIPOPROTEIN"/>
    <property type="match status" value="1"/>
</dbReference>
<keyword evidence="4" id="KW-1185">Reference proteome</keyword>
<organism evidence="3 4">
    <name type="scientific">Bradyrhizobium campsiandrae</name>
    <dbReference type="NCBI Taxonomy" id="1729892"/>
    <lineage>
        <taxon>Bacteria</taxon>
        <taxon>Pseudomonadati</taxon>
        <taxon>Pseudomonadota</taxon>
        <taxon>Alphaproteobacteria</taxon>
        <taxon>Hyphomicrobiales</taxon>
        <taxon>Nitrobacteraceae</taxon>
        <taxon>Bradyrhizobium</taxon>
    </lineage>
</organism>
<evidence type="ECO:0000313" key="4">
    <source>
        <dbReference type="Proteomes" id="UP000639516"/>
    </source>
</evidence>
<dbReference type="InterPro" id="IPR001638">
    <property type="entry name" value="Solute-binding_3/MltF_N"/>
</dbReference>
<dbReference type="RefSeq" id="WP_188101355.1">
    <property type="nucleotide sequence ID" value="NZ_JAANIH010000021.1"/>
</dbReference>
<dbReference type="Gene3D" id="3.40.190.10">
    <property type="entry name" value="Periplasmic binding protein-like II"/>
    <property type="match status" value="2"/>
</dbReference>
<evidence type="ECO:0000256" key="1">
    <source>
        <dbReference type="ARBA" id="ARBA00022729"/>
    </source>
</evidence>